<dbReference type="Proteomes" id="UP000092555">
    <property type="component" value="Unassembled WGS sequence"/>
</dbReference>
<evidence type="ECO:0000313" key="2">
    <source>
        <dbReference type="EMBL" id="OBA21690.1"/>
    </source>
</evidence>
<feature type="transmembrane region" description="Helical" evidence="1">
    <location>
        <begin position="64"/>
        <end position="89"/>
    </location>
</feature>
<dbReference type="RefSeq" id="XP_018712200.1">
    <property type="nucleotide sequence ID" value="XM_018854842.1"/>
</dbReference>
<organism evidence="2 3">
    <name type="scientific">Metschnikowia bicuspidata var. bicuspidata NRRL YB-4993</name>
    <dbReference type="NCBI Taxonomy" id="869754"/>
    <lineage>
        <taxon>Eukaryota</taxon>
        <taxon>Fungi</taxon>
        <taxon>Dikarya</taxon>
        <taxon>Ascomycota</taxon>
        <taxon>Saccharomycotina</taxon>
        <taxon>Pichiomycetes</taxon>
        <taxon>Metschnikowiaceae</taxon>
        <taxon>Metschnikowia</taxon>
    </lineage>
</organism>
<dbReference type="AlphaFoldDB" id="A0A1A0HCG9"/>
<sequence>MHLEHWRKIQYYCLENSPCNCTFKSTKSAPTPLPCLPASSYCGSFVMLNLHSALLPWLLSPCTLYLLFVVSSIFLPFFDLFFLAFLVFFSQCNFQSHQSMARAFRLTTCKITIKLLMCRARVSGRGIFSNCRILPDAADL</sequence>
<comment type="caution">
    <text evidence="2">The sequence shown here is derived from an EMBL/GenBank/DDBJ whole genome shotgun (WGS) entry which is preliminary data.</text>
</comment>
<dbReference type="EMBL" id="LXTC01000003">
    <property type="protein sequence ID" value="OBA21690.1"/>
    <property type="molecule type" value="Genomic_DNA"/>
</dbReference>
<keyword evidence="1" id="KW-0472">Membrane</keyword>
<reference evidence="2 3" key="1">
    <citation type="submission" date="2016-05" db="EMBL/GenBank/DDBJ databases">
        <title>Comparative genomics of biotechnologically important yeasts.</title>
        <authorList>
            <consortium name="DOE Joint Genome Institute"/>
            <person name="Riley R."/>
            <person name="Haridas S."/>
            <person name="Wolfe K.H."/>
            <person name="Lopes M.R."/>
            <person name="Hittinger C.T."/>
            <person name="Goker M."/>
            <person name="Salamov A."/>
            <person name="Wisecaver J."/>
            <person name="Long T.M."/>
            <person name="Aerts A.L."/>
            <person name="Barry K."/>
            <person name="Choi C."/>
            <person name="Clum A."/>
            <person name="Coughlan A.Y."/>
            <person name="Deshpande S."/>
            <person name="Douglass A.P."/>
            <person name="Hanson S.J."/>
            <person name="Klenk H.-P."/>
            <person name="LaButti K."/>
            <person name="Lapidus A."/>
            <person name="Lindquist E."/>
            <person name="Lipzen A."/>
            <person name="Meier-kolthoff J.P."/>
            <person name="Ohm R.A."/>
            <person name="Otillar R.P."/>
            <person name="Pangilinan J."/>
            <person name="Peng Y."/>
            <person name="Rokas A."/>
            <person name="Rosa C.A."/>
            <person name="Scheuner C."/>
            <person name="Sibirny A.A."/>
            <person name="Slot J.C."/>
            <person name="Stielow J.B."/>
            <person name="Sun H."/>
            <person name="Kurtzman C.P."/>
            <person name="Blackwell M."/>
            <person name="Grigoriev I.V."/>
            <person name="Jeffries T.W."/>
        </authorList>
    </citation>
    <scope>NUCLEOTIDE SEQUENCE [LARGE SCALE GENOMIC DNA]</scope>
    <source>
        <strain evidence="2 3">NRRL YB-4993</strain>
    </source>
</reference>
<protein>
    <submittedName>
        <fullName evidence="2">Uncharacterized protein</fullName>
    </submittedName>
</protein>
<keyword evidence="3" id="KW-1185">Reference proteome</keyword>
<keyword evidence="1" id="KW-1133">Transmembrane helix</keyword>
<dbReference type="GeneID" id="30027818"/>
<proteinExistence type="predicted"/>
<evidence type="ECO:0000313" key="3">
    <source>
        <dbReference type="Proteomes" id="UP000092555"/>
    </source>
</evidence>
<keyword evidence="1" id="KW-0812">Transmembrane</keyword>
<name>A0A1A0HCG9_9ASCO</name>
<evidence type="ECO:0000256" key="1">
    <source>
        <dbReference type="SAM" id="Phobius"/>
    </source>
</evidence>
<gene>
    <name evidence="2" type="ORF">METBIDRAFT_190779</name>
</gene>
<accession>A0A1A0HCG9</accession>